<organism evidence="2 3">
    <name type="scientific">Lasiosphaeris hirsuta</name>
    <dbReference type="NCBI Taxonomy" id="260670"/>
    <lineage>
        <taxon>Eukaryota</taxon>
        <taxon>Fungi</taxon>
        <taxon>Dikarya</taxon>
        <taxon>Ascomycota</taxon>
        <taxon>Pezizomycotina</taxon>
        <taxon>Sordariomycetes</taxon>
        <taxon>Sordariomycetidae</taxon>
        <taxon>Sordariales</taxon>
        <taxon>Lasiosphaeriaceae</taxon>
        <taxon>Lasiosphaeris</taxon>
    </lineage>
</organism>
<reference evidence="2" key="1">
    <citation type="submission" date="2023-06" db="EMBL/GenBank/DDBJ databases">
        <title>Genome-scale phylogeny and comparative genomics of the fungal order Sordariales.</title>
        <authorList>
            <consortium name="Lawrence Berkeley National Laboratory"/>
            <person name="Hensen N."/>
            <person name="Bonometti L."/>
            <person name="Westerberg I."/>
            <person name="Brannstrom I.O."/>
            <person name="Guillou S."/>
            <person name="Cros-Aarteil S."/>
            <person name="Calhoun S."/>
            <person name="Haridas S."/>
            <person name="Kuo A."/>
            <person name="Mondo S."/>
            <person name="Pangilinan J."/>
            <person name="Riley R."/>
            <person name="Labutti K."/>
            <person name="Andreopoulos B."/>
            <person name="Lipzen A."/>
            <person name="Chen C."/>
            <person name="Yanf M."/>
            <person name="Daum C."/>
            <person name="Ng V."/>
            <person name="Clum A."/>
            <person name="Steindorff A."/>
            <person name="Ohm R."/>
            <person name="Martin F."/>
            <person name="Silar P."/>
            <person name="Natvig D."/>
            <person name="Lalanne C."/>
            <person name="Gautier V."/>
            <person name="Ament-Velasquez S.L."/>
            <person name="Kruys A."/>
            <person name="Hutchinson M.I."/>
            <person name="Powell A.J."/>
            <person name="Barry K."/>
            <person name="Miller A.N."/>
            <person name="Grigoriev I.V."/>
            <person name="Debuchy R."/>
            <person name="Gladieux P."/>
            <person name="Thoren M.H."/>
            <person name="Johannesson H."/>
        </authorList>
    </citation>
    <scope>NUCLEOTIDE SEQUENCE</scope>
    <source>
        <strain evidence="2">SMH4607-1</strain>
    </source>
</reference>
<dbReference type="InterPro" id="IPR029058">
    <property type="entry name" value="AB_hydrolase_fold"/>
</dbReference>
<protein>
    <recommendedName>
        <fullName evidence="4">Alpha/beta-hydrolase</fullName>
    </recommendedName>
</protein>
<keyword evidence="3" id="KW-1185">Reference proteome</keyword>
<evidence type="ECO:0000256" key="1">
    <source>
        <dbReference type="SAM" id="MobiDB-lite"/>
    </source>
</evidence>
<dbReference type="SUPFAM" id="SSF53474">
    <property type="entry name" value="alpha/beta-Hydrolases"/>
    <property type="match status" value="1"/>
</dbReference>
<feature type="region of interest" description="Disordered" evidence="1">
    <location>
        <begin position="301"/>
        <end position="341"/>
    </location>
</feature>
<gene>
    <name evidence="2" type="ORF">B0H67DRAFT_495987</name>
</gene>
<sequence length="483" mass="53792">MQRWRLPKIWRATLPRSFPRRFFSSLPLVEHVNIPAASSGEVVVGLHNISVHGPNTPLVIWIPPFSYYDGYDPTTLDLPRWLERHPTVVLNYRWPGLYSNPPSPTLGQGQAGDGQTELPSAPVHWPNPLHDLLFGYSWIIKTLSPPDLGRRDIYVYGSYLGASLGASLALTESHPHRPMGIRGLIAYNGIYNWTTFLPDHPIHRIKPKPNKRGNILSLGSLVDTPYPESTDPPEDNTFHLLKQQAPTLFGDSPANLFDPFASPSLFFHNPGLLVPPDFTTKTTPTSLLPGAWSAAIDALTAASPSHPRPPLYDDETSPAYDDDDNLYDDDDGTTPYHHHPNGLTAHDAAVSLLPKVPRRGVLVFPPRASTLRIPDALLLHHDAPRAPKSGRRSTRKEKNSFRTQAEELAGLMRRSVEKLELKERGRWDADYEDPGLREGDAKRRVNVEEVVGDGEEDDREFGLGLSEAGQEAAAEWLREKIDG</sequence>
<proteinExistence type="predicted"/>
<dbReference type="Gene3D" id="3.40.50.1820">
    <property type="entry name" value="alpha/beta hydrolase"/>
    <property type="match status" value="1"/>
</dbReference>
<feature type="compositionally biased region" description="Acidic residues" evidence="1">
    <location>
        <begin position="312"/>
        <end position="332"/>
    </location>
</feature>
<dbReference type="AlphaFoldDB" id="A0AA40A2Q6"/>
<comment type="caution">
    <text evidence="2">The sequence shown here is derived from an EMBL/GenBank/DDBJ whole genome shotgun (WGS) entry which is preliminary data.</text>
</comment>
<evidence type="ECO:0008006" key="4">
    <source>
        <dbReference type="Google" id="ProtNLM"/>
    </source>
</evidence>
<accession>A0AA40A2Q6</accession>
<dbReference type="Proteomes" id="UP001172102">
    <property type="component" value="Unassembled WGS sequence"/>
</dbReference>
<dbReference type="EMBL" id="JAUKUA010000006">
    <property type="protein sequence ID" value="KAK0708209.1"/>
    <property type="molecule type" value="Genomic_DNA"/>
</dbReference>
<name>A0AA40A2Q6_9PEZI</name>
<evidence type="ECO:0000313" key="2">
    <source>
        <dbReference type="EMBL" id="KAK0708209.1"/>
    </source>
</evidence>
<evidence type="ECO:0000313" key="3">
    <source>
        <dbReference type="Proteomes" id="UP001172102"/>
    </source>
</evidence>